<feature type="transmembrane region" description="Helical" evidence="2">
    <location>
        <begin position="6"/>
        <end position="39"/>
    </location>
</feature>
<proteinExistence type="predicted"/>
<evidence type="ECO:0000313" key="4">
    <source>
        <dbReference type="Proteomes" id="UP000014672"/>
    </source>
</evidence>
<protein>
    <submittedName>
        <fullName evidence="3">Uncharacterized protein</fullName>
    </submittedName>
</protein>
<name>A0A806JBW6_GLAPU</name>
<feature type="region of interest" description="Disordered" evidence="1">
    <location>
        <begin position="55"/>
        <end position="82"/>
    </location>
</feature>
<dbReference type="AlphaFoldDB" id="A0A806JBW6"/>
<evidence type="ECO:0000256" key="2">
    <source>
        <dbReference type="SAM" id="Phobius"/>
    </source>
</evidence>
<sequence>MIVSLLSVIFSLIGFAIFAYVGVAFSPWLWGVLFVWLAYRMIKWDKHRRQRKLQPNYQNGGKMPLGVTEDKTESHLSFQPKH</sequence>
<evidence type="ECO:0000313" key="3">
    <source>
        <dbReference type="EMBL" id="AGO17008.1"/>
    </source>
</evidence>
<reference evidence="3 4" key="1">
    <citation type="journal article" date="2013" name="PLoS ONE">
        <title>Complete Genome Analysis of a Haemophilus parasuis Serovar 12 Strain from China.</title>
        <authorList>
            <person name="Li Y."/>
            <person name="Kwok A.H."/>
            <person name="Jiang J."/>
            <person name="Zou Y."/>
            <person name="Zheng F."/>
            <person name="Chen P."/>
            <person name="Hou C."/>
            <person name="Leung F.C."/>
            <person name="Jiang P."/>
        </authorList>
    </citation>
    <scope>NUCLEOTIDE SEQUENCE [LARGE SCALE GENOMIC DNA]</scope>
    <source>
        <strain evidence="3 4">ZJ0906</strain>
    </source>
</reference>
<organism evidence="3 4">
    <name type="scientific">Glaesserella parasuis ZJ0906</name>
    <dbReference type="NCBI Taxonomy" id="1322346"/>
    <lineage>
        <taxon>Bacteria</taxon>
        <taxon>Pseudomonadati</taxon>
        <taxon>Pseudomonadota</taxon>
        <taxon>Gammaproteobacteria</taxon>
        <taxon>Pasteurellales</taxon>
        <taxon>Pasteurellaceae</taxon>
        <taxon>Glaesserella</taxon>
    </lineage>
</organism>
<evidence type="ECO:0000256" key="1">
    <source>
        <dbReference type="SAM" id="MobiDB-lite"/>
    </source>
</evidence>
<dbReference type="Proteomes" id="UP000014672">
    <property type="component" value="Chromosome"/>
</dbReference>
<keyword evidence="2" id="KW-1133">Transmembrane helix</keyword>
<accession>A0A806JBW6</accession>
<keyword evidence="2" id="KW-0472">Membrane</keyword>
<gene>
    <name evidence="3" type="ORF">K756_09465</name>
</gene>
<dbReference type="KEGG" id="hpaz:K756_09465"/>
<keyword evidence="2" id="KW-0812">Transmembrane</keyword>
<dbReference type="EMBL" id="CP005384">
    <property type="protein sequence ID" value="AGO17008.1"/>
    <property type="molecule type" value="Genomic_DNA"/>
</dbReference>